<dbReference type="Pfam" id="PF01926">
    <property type="entry name" value="MMR_HSR1"/>
    <property type="match status" value="1"/>
</dbReference>
<keyword evidence="4" id="KW-0479">Metal-binding</keyword>
<keyword evidence="13" id="KW-1185">Reference proteome</keyword>
<accession>A0A4R7P0E8</accession>
<keyword evidence="8 10" id="KW-0717">Septation</keyword>
<comment type="cofactor">
    <cofactor evidence="1">
        <name>Mg(2+)</name>
        <dbReference type="ChEBI" id="CHEBI:18420"/>
    </cofactor>
</comment>
<keyword evidence="3 10" id="KW-0132">Cell division</keyword>
<evidence type="ECO:0000313" key="12">
    <source>
        <dbReference type="EMBL" id="TDU26722.1"/>
    </source>
</evidence>
<comment type="caution">
    <text evidence="12">The sequence shown here is derived from an EMBL/GenBank/DDBJ whole genome shotgun (WGS) entry which is preliminary data.</text>
</comment>
<proteinExistence type="inferred from homology"/>
<dbReference type="PANTHER" id="PTHR11649:SF13">
    <property type="entry name" value="ENGB-TYPE G DOMAIN-CONTAINING PROTEIN"/>
    <property type="match status" value="1"/>
</dbReference>
<evidence type="ECO:0000256" key="5">
    <source>
        <dbReference type="ARBA" id="ARBA00022741"/>
    </source>
</evidence>
<name>A0A4R7P0E8_9GAMM</name>
<dbReference type="InterPro" id="IPR027417">
    <property type="entry name" value="P-loop_NTPase"/>
</dbReference>
<comment type="function">
    <text evidence="10">Necessary for normal cell division and for the maintenance of normal septation.</text>
</comment>
<sequence>MCRRAGLAGVARKRLWWRGFYTAHSPLLNPTATPRPNPFAHAQFVMSCASLDQCPTDALSELAFAGRSNSGKSSALNAICNQKALARVSKTPGRTQLINLFELPGQAGPAGRMVDLPGYGYAQVPEKIRKDWARMVGRFVEQRPNLQGIVLIMDCRHPLTDFDQQMLAWIQLGERRCHVLLTKSDKLGFGAGKTALLTVQKKIREMGIEVQSQLFSSHSGQGVEEARDALARLLALPDPAAPPSPAAG</sequence>
<dbReference type="HAMAP" id="MF_00321">
    <property type="entry name" value="GTPase_EngB"/>
    <property type="match status" value="1"/>
</dbReference>
<evidence type="ECO:0000256" key="10">
    <source>
        <dbReference type="HAMAP-Rule" id="MF_00321"/>
    </source>
</evidence>
<comment type="similarity">
    <text evidence="2 10">Belongs to the TRAFAC class TrmE-Era-EngA-EngB-Septin-like GTPase superfamily. EngB GTPase family.</text>
</comment>
<evidence type="ECO:0000256" key="1">
    <source>
        <dbReference type="ARBA" id="ARBA00001946"/>
    </source>
</evidence>
<dbReference type="PANTHER" id="PTHR11649">
    <property type="entry name" value="MSS1/TRME-RELATED GTP-BINDING PROTEIN"/>
    <property type="match status" value="1"/>
</dbReference>
<feature type="domain" description="EngB-type G" evidence="11">
    <location>
        <begin position="58"/>
        <end position="236"/>
    </location>
</feature>
<evidence type="ECO:0000256" key="9">
    <source>
        <dbReference type="ARBA" id="ARBA00023306"/>
    </source>
</evidence>
<evidence type="ECO:0000256" key="4">
    <source>
        <dbReference type="ARBA" id="ARBA00022723"/>
    </source>
</evidence>
<dbReference type="GO" id="GO:0046872">
    <property type="term" value="F:metal ion binding"/>
    <property type="evidence" value="ECO:0007669"/>
    <property type="project" value="UniProtKB-KW"/>
</dbReference>
<dbReference type="GO" id="GO:0000917">
    <property type="term" value="P:division septum assembly"/>
    <property type="evidence" value="ECO:0007669"/>
    <property type="project" value="UniProtKB-KW"/>
</dbReference>
<keyword evidence="5 10" id="KW-0547">Nucleotide-binding</keyword>
<dbReference type="InterPro" id="IPR030393">
    <property type="entry name" value="G_ENGB_dom"/>
</dbReference>
<evidence type="ECO:0000259" key="11">
    <source>
        <dbReference type="PROSITE" id="PS51706"/>
    </source>
</evidence>
<evidence type="ECO:0000256" key="8">
    <source>
        <dbReference type="ARBA" id="ARBA00023210"/>
    </source>
</evidence>
<dbReference type="GO" id="GO:0005829">
    <property type="term" value="C:cytosol"/>
    <property type="evidence" value="ECO:0007669"/>
    <property type="project" value="TreeGrafter"/>
</dbReference>
<dbReference type="OrthoDB" id="9804921at2"/>
<protein>
    <recommendedName>
        <fullName evidence="10">Probable GTP-binding protein EngB</fullName>
    </recommendedName>
</protein>
<dbReference type="EMBL" id="SOBT01000010">
    <property type="protein sequence ID" value="TDU26722.1"/>
    <property type="molecule type" value="Genomic_DNA"/>
</dbReference>
<dbReference type="FunFam" id="3.40.50.300:FF:000098">
    <property type="entry name" value="Probable GTP-binding protein EngB"/>
    <property type="match status" value="1"/>
</dbReference>
<evidence type="ECO:0000256" key="2">
    <source>
        <dbReference type="ARBA" id="ARBA00009638"/>
    </source>
</evidence>
<reference evidence="12 13" key="1">
    <citation type="submission" date="2019-03" db="EMBL/GenBank/DDBJ databases">
        <title>Genomic Encyclopedia of Type Strains, Phase IV (KMG-IV): sequencing the most valuable type-strain genomes for metagenomic binning, comparative biology and taxonomic classification.</title>
        <authorList>
            <person name="Goeker M."/>
        </authorList>
    </citation>
    <scope>NUCLEOTIDE SEQUENCE [LARGE SCALE GENOMIC DNA]</scope>
    <source>
        <strain evidence="12 13">DSM 26377</strain>
    </source>
</reference>
<dbReference type="CDD" id="cd01876">
    <property type="entry name" value="YihA_EngB"/>
    <property type="match status" value="1"/>
</dbReference>
<keyword evidence="6" id="KW-0460">Magnesium</keyword>
<keyword evidence="7 10" id="KW-0342">GTP-binding</keyword>
<dbReference type="Proteomes" id="UP000295341">
    <property type="component" value="Unassembled WGS sequence"/>
</dbReference>
<evidence type="ECO:0000256" key="7">
    <source>
        <dbReference type="ARBA" id="ARBA00023134"/>
    </source>
</evidence>
<dbReference type="GO" id="GO:0005525">
    <property type="term" value="F:GTP binding"/>
    <property type="evidence" value="ECO:0007669"/>
    <property type="project" value="UniProtKB-UniRule"/>
</dbReference>
<dbReference type="InterPro" id="IPR019987">
    <property type="entry name" value="GTP-bd_ribosome_bio_YsxC"/>
</dbReference>
<dbReference type="SUPFAM" id="SSF52540">
    <property type="entry name" value="P-loop containing nucleoside triphosphate hydrolases"/>
    <property type="match status" value="1"/>
</dbReference>
<organism evidence="12 13">
    <name type="scientific">Panacagrimonas perspica</name>
    <dbReference type="NCBI Taxonomy" id="381431"/>
    <lineage>
        <taxon>Bacteria</taxon>
        <taxon>Pseudomonadati</taxon>
        <taxon>Pseudomonadota</taxon>
        <taxon>Gammaproteobacteria</taxon>
        <taxon>Nevskiales</taxon>
        <taxon>Nevskiaceae</taxon>
        <taxon>Panacagrimonas</taxon>
    </lineage>
</organism>
<evidence type="ECO:0000313" key="13">
    <source>
        <dbReference type="Proteomes" id="UP000295341"/>
    </source>
</evidence>
<dbReference type="PROSITE" id="PS51706">
    <property type="entry name" value="G_ENGB"/>
    <property type="match status" value="1"/>
</dbReference>
<evidence type="ECO:0000256" key="6">
    <source>
        <dbReference type="ARBA" id="ARBA00022842"/>
    </source>
</evidence>
<dbReference type="InterPro" id="IPR006073">
    <property type="entry name" value="GTP-bd"/>
</dbReference>
<dbReference type="NCBIfam" id="TIGR03598">
    <property type="entry name" value="GTPase_YsxC"/>
    <property type="match status" value="1"/>
</dbReference>
<evidence type="ECO:0000256" key="3">
    <source>
        <dbReference type="ARBA" id="ARBA00022618"/>
    </source>
</evidence>
<dbReference type="Gene3D" id="3.40.50.300">
    <property type="entry name" value="P-loop containing nucleotide triphosphate hydrolases"/>
    <property type="match status" value="1"/>
</dbReference>
<dbReference type="AlphaFoldDB" id="A0A4R7P0E8"/>
<gene>
    <name evidence="10" type="primary">engB</name>
    <name evidence="12" type="ORF">DFR24_3752</name>
</gene>
<keyword evidence="9 10" id="KW-0131">Cell cycle</keyword>